<protein>
    <submittedName>
        <fullName evidence="8">Flippase GtrA (Transmembrane translocase of bactoprenol-linked glucose)</fullName>
    </submittedName>
</protein>
<accession>A0A286GEB8</accession>
<name>A0A286GEB8_9ACTN</name>
<proteinExistence type="inferred from homology"/>
<evidence type="ECO:0000256" key="6">
    <source>
        <dbReference type="SAM" id="Phobius"/>
    </source>
</evidence>
<evidence type="ECO:0000313" key="8">
    <source>
        <dbReference type="EMBL" id="SOD93838.1"/>
    </source>
</evidence>
<dbReference type="AlphaFoldDB" id="A0A286GEB8"/>
<evidence type="ECO:0000313" key="9">
    <source>
        <dbReference type="Proteomes" id="UP000219482"/>
    </source>
</evidence>
<dbReference type="GO" id="GO:0000271">
    <property type="term" value="P:polysaccharide biosynthetic process"/>
    <property type="evidence" value="ECO:0007669"/>
    <property type="project" value="InterPro"/>
</dbReference>
<evidence type="ECO:0000256" key="1">
    <source>
        <dbReference type="ARBA" id="ARBA00004141"/>
    </source>
</evidence>
<evidence type="ECO:0000256" key="3">
    <source>
        <dbReference type="ARBA" id="ARBA00022692"/>
    </source>
</evidence>
<feature type="transmembrane region" description="Helical" evidence="6">
    <location>
        <begin position="111"/>
        <end position="129"/>
    </location>
</feature>
<dbReference type="GO" id="GO:0005886">
    <property type="term" value="C:plasma membrane"/>
    <property type="evidence" value="ECO:0007669"/>
    <property type="project" value="TreeGrafter"/>
</dbReference>
<comment type="subcellular location">
    <subcellularLocation>
        <location evidence="1">Membrane</location>
        <topology evidence="1">Multi-pass membrane protein</topology>
    </subcellularLocation>
</comment>
<keyword evidence="4 6" id="KW-1133">Transmembrane helix</keyword>
<dbReference type="InterPro" id="IPR007267">
    <property type="entry name" value="GtrA_DPMS_TM"/>
</dbReference>
<dbReference type="EMBL" id="OCNK01000001">
    <property type="protein sequence ID" value="SOD93838.1"/>
    <property type="molecule type" value="Genomic_DNA"/>
</dbReference>
<evidence type="ECO:0000256" key="2">
    <source>
        <dbReference type="ARBA" id="ARBA00009399"/>
    </source>
</evidence>
<dbReference type="Proteomes" id="UP000219482">
    <property type="component" value="Unassembled WGS sequence"/>
</dbReference>
<dbReference type="InterPro" id="IPR051401">
    <property type="entry name" value="GtrA_CellWall_Glycosyl"/>
</dbReference>
<feature type="transmembrane region" description="Helical" evidence="6">
    <location>
        <begin position="17"/>
        <end position="39"/>
    </location>
</feature>
<keyword evidence="3 6" id="KW-0812">Transmembrane</keyword>
<dbReference type="OrthoDB" id="3192123at2"/>
<comment type="similarity">
    <text evidence="2">Belongs to the GtrA family.</text>
</comment>
<sequence>MNLPRLLRLLKPRQQKFLAAGLLTVLTDYATFFVAYGILRVDLGVATVASFMAGLVVSFALNKLWVFESRGDSIARSVGQLAMYGLLLVVNIIFTYYFIAFLESRFGIDPRISKLASIVLVTAWNYLLYSRVIFLKGQRSAAL</sequence>
<reference evidence="9" key="1">
    <citation type="submission" date="2017-09" db="EMBL/GenBank/DDBJ databases">
        <authorList>
            <person name="Varghese N."/>
            <person name="Submissions S."/>
        </authorList>
    </citation>
    <scope>NUCLEOTIDE SEQUENCE [LARGE SCALE GENOMIC DNA]</scope>
    <source>
        <strain evidence="9">DSM 44270</strain>
    </source>
</reference>
<dbReference type="PANTHER" id="PTHR38459">
    <property type="entry name" value="PROPHAGE BACTOPRENOL-LINKED GLUCOSE TRANSLOCASE HOMOLOG"/>
    <property type="match status" value="1"/>
</dbReference>
<keyword evidence="5 6" id="KW-0472">Membrane</keyword>
<gene>
    <name evidence="8" type="ORF">SAMN06272739_0452</name>
</gene>
<feature type="transmembrane region" description="Helical" evidence="6">
    <location>
        <begin position="78"/>
        <end position="99"/>
    </location>
</feature>
<organism evidence="8 9">
    <name type="scientific">Blastococcus haudaquaticus</name>
    <dbReference type="NCBI Taxonomy" id="1938745"/>
    <lineage>
        <taxon>Bacteria</taxon>
        <taxon>Bacillati</taxon>
        <taxon>Actinomycetota</taxon>
        <taxon>Actinomycetes</taxon>
        <taxon>Geodermatophilales</taxon>
        <taxon>Geodermatophilaceae</taxon>
        <taxon>Blastococcus</taxon>
    </lineage>
</organism>
<feature type="transmembrane region" description="Helical" evidence="6">
    <location>
        <begin position="45"/>
        <end position="66"/>
    </location>
</feature>
<dbReference type="RefSeq" id="WP_159961486.1">
    <property type="nucleotide sequence ID" value="NZ_OCNK01000001.1"/>
</dbReference>
<feature type="domain" description="GtrA/DPMS transmembrane" evidence="7">
    <location>
        <begin position="16"/>
        <end position="134"/>
    </location>
</feature>
<evidence type="ECO:0000259" key="7">
    <source>
        <dbReference type="Pfam" id="PF04138"/>
    </source>
</evidence>
<evidence type="ECO:0000256" key="5">
    <source>
        <dbReference type="ARBA" id="ARBA00023136"/>
    </source>
</evidence>
<dbReference type="PANTHER" id="PTHR38459:SF1">
    <property type="entry name" value="PROPHAGE BACTOPRENOL-LINKED GLUCOSE TRANSLOCASE HOMOLOG"/>
    <property type="match status" value="1"/>
</dbReference>
<keyword evidence="9" id="KW-1185">Reference proteome</keyword>
<evidence type="ECO:0000256" key="4">
    <source>
        <dbReference type="ARBA" id="ARBA00022989"/>
    </source>
</evidence>
<dbReference type="Pfam" id="PF04138">
    <property type="entry name" value="GtrA_DPMS_TM"/>
    <property type="match status" value="1"/>
</dbReference>